<dbReference type="InterPro" id="IPR027417">
    <property type="entry name" value="P-loop_NTPase"/>
</dbReference>
<gene>
    <name evidence="1" type="ORF">QBC46DRAFT_365719</name>
</gene>
<name>A0AAN6N473_9PEZI</name>
<comment type="caution">
    <text evidence="1">The sequence shown here is derived from an EMBL/GenBank/DDBJ whole genome shotgun (WGS) entry which is preliminary data.</text>
</comment>
<dbReference type="Proteomes" id="UP001303473">
    <property type="component" value="Unassembled WGS sequence"/>
</dbReference>
<keyword evidence="2" id="KW-1185">Reference proteome</keyword>
<reference evidence="2" key="1">
    <citation type="journal article" date="2023" name="Mol. Phylogenet. Evol.">
        <title>Genome-scale phylogeny and comparative genomics of the fungal order Sordariales.</title>
        <authorList>
            <person name="Hensen N."/>
            <person name="Bonometti L."/>
            <person name="Westerberg I."/>
            <person name="Brannstrom I.O."/>
            <person name="Guillou S."/>
            <person name="Cros-Aarteil S."/>
            <person name="Calhoun S."/>
            <person name="Haridas S."/>
            <person name="Kuo A."/>
            <person name="Mondo S."/>
            <person name="Pangilinan J."/>
            <person name="Riley R."/>
            <person name="LaButti K."/>
            <person name="Andreopoulos B."/>
            <person name="Lipzen A."/>
            <person name="Chen C."/>
            <person name="Yan M."/>
            <person name="Daum C."/>
            <person name="Ng V."/>
            <person name="Clum A."/>
            <person name="Steindorff A."/>
            <person name="Ohm R.A."/>
            <person name="Martin F."/>
            <person name="Silar P."/>
            <person name="Natvig D.O."/>
            <person name="Lalanne C."/>
            <person name="Gautier V."/>
            <person name="Ament-Velasquez S.L."/>
            <person name="Kruys A."/>
            <person name="Hutchinson M.I."/>
            <person name="Powell A.J."/>
            <person name="Barry K."/>
            <person name="Miller A.N."/>
            <person name="Grigoriev I.V."/>
            <person name="Debuchy R."/>
            <person name="Gladieux P."/>
            <person name="Hiltunen Thoren M."/>
            <person name="Johannesson H."/>
        </authorList>
    </citation>
    <scope>NUCLEOTIDE SEQUENCE [LARGE SCALE GENOMIC DNA]</scope>
    <source>
        <strain evidence="2">CBS 340.73</strain>
    </source>
</reference>
<dbReference type="AlphaFoldDB" id="A0AAN6N473"/>
<protein>
    <submittedName>
        <fullName evidence="1">Uncharacterized protein</fullName>
    </submittedName>
</protein>
<accession>A0AAN6N473</accession>
<dbReference type="EMBL" id="MU853837">
    <property type="protein sequence ID" value="KAK3938084.1"/>
    <property type="molecule type" value="Genomic_DNA"/>
</dbReference>
<evidence type="ECO:0000313" key="1">
    <source>
        <dbReference type="EMBL" id="KAK3938084.1"/>
    </source>
</evidence>
<dbReference type="Gene3D" id="3.40.50.300">
    <property type="entry name" value="P-loop containing nucleotide triphosphate hydrolases"/>
    <property type="match status" value="1"/>
</dbReference>
<evidence type="ECO:0000313" key="2">
    <source>
        <dbReference type="Proteomes" id="UP001303473"/>
    </source>
</evidence>
<dbReference type="SUPFAM" id="SSF52540">
    <property type="entry name" value="P-loop containing nucleoside triphosphate hydrolases"/>
    <property type="match status" value="1"/>
</dbReference>
<proteinExistence type="predicted"/>
<sequence>MAHSASMEQSSWDHRDLLDIVDRLRSQGLSRFSLGKSSALEAISGMSFPAKDNLCTRFATELILRRALTADVDIRITPGLKRSDEEKARLGDFTYSSTLADLDIGHVIDDAKSAMDLNISNKVFSIDDQSDEDTALIKALMLLYIKKLRTIILMVVTRYVKALNPKGTCTLGFIIKLNTLD</sequence>
<organism evidence="1 2">
    <name type="scientific">Diplogelasinospora grovesii</name>
    <dbReference type="NCBI Taxonomy" id="303347"/>
    <lineage>
        <taxon>Eukaryota</taxon>
        <taxon>Fungi</taxon>
        <taxon>Dikarya</taxon>
        <taxon>Ascomycota</taxon>
        <taxon>Pezizomycotina</taxon>
        <taxon>Sordariomycetes</taxon>
        <taxon>Sordariomycetidae</taxon>
        <taxon>Sordariales</taxon>
        <taxon>Diplogelasinosporaceae</taxon>
        <taxon>Diplogelasinospora</taxon>
    </lineage>
</organism>